<evidence type="ECO:0000259" key="2">
    <source>
        <dbReference type="PROSITE" id="PS50943"/>
    </source>
</evidence>
<accession>A0A7K0K5J9</accession>
<proteinExistence type="predicted"/>
<dbReference type="PANTHER" id="PTHR10948:SF23">
    <property type="entry name" value="TRANSPOSASE INSI FOR INSERTION SEQUENCE ELEMENT IS30A-RELATED"/>
    <property type="match status" value="1"/>
</dbReference>
<dbReference type="PROSITE" id="PS50994">
    <property type="entry name" value="INTEGRASE"/>
    <property type="match status" value="1"/>
</dbReference>
<evidence type="ECO:0000313" key="5">
    <source>
        <dbReference type="Proteomes" id="UP000442535"/>
    </source>
</evidence>
<dbReference type="GO" id="GO:0005829">
    <property type="term" value="C:cytosol"/>
    <property type="evidence" value="ECO:0007669"/>
    <property type="project" value="TreeGrafter"/>
</dbReference>
<dbReference type="InterPro" id="IPR001387">
    <property type="entry name" value="Cro/C1-type_HTH"/>
</dbReference>
<dbReference type="EMBL" id="VUMY01000040">
    <property type="protein sequence ID" value="MST50716.1"/>
    <property type="molecule type" value="Genomic_DNA"/>
</dbReference>
<dbReference type="Proteomes" id="UP000442535">
    <property type="component" value="Unassembled WGS sequence"/>
</dbReference>
<dbReference type="GO" id="GO:0006310">
    <property type="term" value="P:DNA recombination"/>
    <property type="evidence" value="ECO:0007669"/>
    <property type="project" value="UniProtKB-KW"/>
</dbReference>
<keyword evidence="5" id="KW-1185">Reference proteome</keyword>
<dbReference type="GO" id="GO:0003676">
    <property type="term" value="F:nucleic acid binding"/>
    <property type="evidence" value="ECO:0007669"/>
    <property type="project" value="InterPro"/>
</dbReference>
<keyword evidence="1" id="KW-0233">DNA recombination</keyword>
<dbReference type="InterPro" id="IPR053392">
    <property type="entry name" value="Transposase_IS30-like"/>
</dbReference>
<organism evidence="4 5">
    <name type="scientific">Mobiluncus porci</name>
    <dbReference type="NCBI Taxonomy" id="2652278"/>
    <lineage>
        <taxon>Bacteria</taxon>
        <taxon>Bacillati</taxon>
        <taxon>Actinomycetota</taxon>
        <taxon>Actinomycetes</taxon>
        <taxon>Actinomycetales</taxon>
        <taxon>Actinomycetaceae</taxon>
        <taxon>Mobiluncus</taxon>
    </lineage>
</organism>
<gene>
    <name evidence="4" type="ORF">FYJ63_10910</name>
</gene>
<feature type="domain" description="Integrase catalytic" evidence="3">
    <location>
        <begin position="215"/>
        <end position="364"/>
    </location>
</feature>
<dbReference type="InterPro" id="IPR036397">
    <property type="entry name" value="RNaseH_sf"/>
</dbReference>
<dbReference type="Pfam" id="PF00665">
    <property type="entry name" value="rve"/>
    <property type="match status" value="1"/>
</dbReference>
<feature type="non-terminal residue" evidence="4">
    <location>
        <position position="364"/>
    </location>
</feature>
<dbReference type="InterPro" id="IPR025246">
    <property type="entry name" value="IS30-like_HTH"/>
</dbReference>
<dbReference type="AlphaFoldDB" id="A0A7K0K5J9"/>
<evidence type="ECO:0000256" key="1">
    <source>
        <dbReference type="ARBA" id="ARBA00023172"/>
    </source>
</evidence>
<dbReference type="InterPro" id="IPR009057">
    <property type="entry name" value="Homeodomain-like_sf"/>
</dbReference>
<reference evidence="4 5" key="1">
    <citation type="submission" date="2019-08" db="EMBL/GenBank/DDBJ databases">
        <title>In-depth cultivation of the pig gut microbiome towards novel bacterial diversity and tailored functional studies.</title>
        <authorList>
            <person name="Wylensek D."/>
            <person name="Hitch T.C.A."/>
            <person name="Clavel T."/>
        </authorList>
    </citation>
    <scope>NUCLEOTIDE SEQUENCE [LARGE SCALE GENOMIC DNA]</scope>
    <source>
        <strain evidence="4 5">RF-GAM-744-WT-7</strain>
    </source>
</reference>
<evidence type="ECO:0000259" key="3">
    <source>
        <dbReference type="PROSITE" id="PS50994"/>
    </source>
</evidence>
<dbReference type="InterPro" id="IPR051917">
    <property type="entry name" value="Transposase-Integrase"/>
</dbReference>
<name>A0A7K0K5J9_9ACTO</name>
<dbReference type="GO" id="GO:0032196">
    <property type="term" value="P:transposition"/>
    <property type="evidence" value="ECO:0007669"/>
    <property type="project" value="TreeGrafter"/>
</dbReference>
<sequence length="364" mass="41373">MTGWAKMAGMSFRRGIRGGGGGGLVDDYRPVLLPLGSPRDKGNGNRLDFADRVLIEARVRDGISLRGIARELGVSASTVSREIARNSLDGVYSSRRGQRLTGERALRPRARKLETDSWLRNMVVEMLNTRFSPRQIENRLRFLYPLDKDKRVSAETIYQAIYIQGRGSLRQELKVDKALRTGRTSRIPASKLPSRRDRPWLVGHHISLRPAEVKDRAVPGHWEGDLVLGKDHKSALITLVERKTRFTMVQKVKGFHDSTTITEQLIEMMCEVPKEIRKTLTWDQGGEMAKHAEFTLASGCEVFFCDPHSPWQRGTNENTNGLIRDFYPKGTDFRKISDDDITEMQHLLNIRPRETLGWQNPAEA</sequence>
<dbReference type="GO" id="GO:0004803">
    <property type="term" value="F:transposase activity"/>
    <property type="evidence" value="ECO:0007669"/>
    <property type="project" value="TreeGrafter"/>
</dbReference>
<dbReference type="PROSITE" id="PS50943">
    <property type="entry name" value="HTH_CROC1"/>
    <property type="match status" value="1"/>
</dbReference>
<dbReference type="InterPro" id="IPR001584">
    <property type="entry name" value="Integrase_cat-core"/>
</dbReference>
<comment type="caution">
    <text evidence="4">The sequence shown here is derived from an EMBL/GenBank/DDBJ whole genome shotgun (WGS) entry which is preliminary data.</text>
</comment>
<dbReference type="PANTHER" id="PTHR10948">
    <property type="entry name" value="TRANSPOSASE"/>
    <property type="match status" value="1"/>
</dbReference>
<evidence type="ECO:0000313" key="4">
    <source>
        <dbReference type="EMBL" id="MST50716.1"/>
    </source>
</evidence>
<dbReference type="SUPFAM" id="SSF46689">
    <property type="entry name" value="Homeodomain-like"/>
    <property type="match status" value="1"/>
</dbReference>
<dbReference type="Pfam" id="PF13936">
    <property type="entry name" value="HTH_38"/>
    <property type="match status" value="1"/>
</dbReference>
<feature type="domain" description="HTH cro/C1-type" evidence="2">
    <location>
        <begin position="54"/>
        <end position="81"/>
    </location>
</feature>
<dbReference type="NCBIfam" id="NF033563">
    <property type="entry name" value="transpos_IS30"/>
    <property type="match status" value="1"/>
</dbReference>
<dbReference type="SUPFAM" id="SSF53098">
    <property type="entry name" value="Ribonuclease H-like"/>
    <property type="match status" value="1"/>
</dbReference>
<protein>
    <submittedName>
        <fullName evidence="4">IS30 family transposase</fullName>
    </submittedName>
</protein>
<dbReference type="GO" id="GO:0015074">
    <property type="term" value="P:DNA integration"/>
    <property type="evidence" value="ECO:0007669"/>
    <property type="project" value="InterPro"/>
</dbReference>
<dbReference type="InterPro" id="IPR012337">
    <property type="entry name" value="RNaseH-like_sf"/>
</dbReference>
<dbReference type="Gene3D" id="3.30.420.10">
    <property type="entry name" value="Ribonuclease H-like superfamily/Ribonuclease H"/>
    <property type="match status" value="1"/>
</dbReference>